<protein>
    <submittedName>
        <fullName evidence="1">Uncharacterized protein</fullName>
    </submittedName>
</protein>
<reference evidence="1" key="1">
    <citation type="journal article" date="2021" name="Arch. Microbiol.">
        <title>Methyloradius palustris gen. nov., sp. nov., a methanol-oxidizing bacterium isolated from snow.</title>
        <authorList>
            <person name="Miyadera T."/>
            <person name="Kojima H."/>
            <person name="Fukui M."/>
        </authorList>
    </citation>
    <scope>NUCLEOTIDE SEQUENCE</scope>
    <source>
        <strain evidence="1">Zm11</strain>
    </source>
</reference>
<dbReference type="KEGG" id="mpau:ZMTM_16670"/>
<dbReference type="Proteomes" id="UP000826722">
    <property type="component" value="Chromosome"/>
</dbReference>
<organism evidence="1 2">
    <name type="scientific">Methyloradius palustris</name>
    <dbReference type="NCBI Taxonomy" id="2778876"/>
    <lineage>
        <taxon>Bacteria</taxon>
        <taxon>Pseudomonadati</taxon>
        <taxon>Pseudomonadota</taxon>
        <taxon>Betaproteobacteria</taxon>
        <taxon>Nitrosomonadales</taxon>
        <taxon>Methylophilaceae</taxon>
        <taxon>Methyloradius</taxon>
    </lineage>
</organism>
<keyword evidence="2" id="KW-1185">Reference proteome</keyword>
<gene>
    <name evidence="1" type="ORF">ZMTM_16670</name>
</gene>
<proteinExistence type="predicted"/>
<dbReference type="EMBL" id="AP024110">
    <property type="protein sequence ID" value="BCM25408.1"/>
    <property type="molecule type" value="Genomic_DNA"/>
</dbReference>
<evidence type="ECO:0000313" key="2">
    <source>
        <dbReference type="Proteomes" id="UP000826722"/>
    </source>
</evidence>
<dbReference type="AlphaFoldDB" id="A0A8D5K156"/>
<sequence length="55" mass="6019">MNKLQLSRDLDTGGAEYNNPLSGLNFLGCHLKDEDSGLNSGASFGRLNFIELLDF</sequence>
<accession>A0A8D5K156</accession>
<name>A0A8D5K156_9PROT</name>
<evidence type="ECO:0000313" key="1">
    <source>
        <dbReference type="EMBL" id="BCM25408.1"/>
    </source>
</evidence>